<dbReference type="Gene3D" id="2.40.170.20">
    <property type="entry name" value="TonB-dependent receptor, beta-barrel domain"/>
    <property type="match status" value="1"/>
</dbReference>
<dbReference type="SUPFAM" id="SSF56935">
    <property type="entry name" value="Porins"/>
    <property type="match status" value="1"/>
</dbReference>
<dbReference type="AlphaFoldDB" id="A0A0E9MYR6"/>
<protein>
    <submittedName>
        <fullName evidence="9">Putative TonB-dependent receptor</fullName>
    </submittedName>
</protein>
<dbReference type="InterPro" id="IPR037066">
    <property type="entry name" value="Plug_dom_sf"/>
</dbReference>
<evidence type="ECO:0000313" key="9">
    <source>
        <dbReference type="EMBL" id="GAO42668.1"/>
    </source>
</evidence>
<dbReference type="NCBIfam" id="TIGR04056">
    <property type="entry name" value="OMP_RagA_SusC"/>
    <property type="match status" value="1"/>
</dbReference>
<dbReference type="SUPFAM" id="SSF49464">
    <property type="entry name" value="Carboxypeptidase regulatory domain-like"/>
    <property type="match status" value="1"/>
</dbReference>
<evidence type="ECO:0000256" key="3">
    <source>
        <dbReference type="ARBA" id="ARBA00022452"/>
    </source>
</evidence>
<keyword evidence="4 7" id="KW-0812">Transmembrane</keyword>
<dbReference type="Proteomes" id="UP000033121">
    <property type="component" value="Unassembled WGS sequence"/>
</dbReference>
<gene>
    <name evidence="9" type="ORF">FPE01S_01_16830</name>
</gene>
<organism evidence="9 10">
    <name type="scientific">Flavihumibacter petaseus NBRC 106054</name>
    <dbReference type="NCBI Taxonomy" id="1220578"/>
    <lineage>
        <taxon>Bacteria</taxon>
        <taxon>Pseudomonadati</taxon>
        <taxon>Bacteroidota</taxon>
        <taxon>Chitinophagia</taxon>
        <taxon>Chitinophagales</taxon>
        <taxon>Chitinophagaceae</taxon>
        <taxon>Flavihumibacter</taxon>
    </lineage>
</organism>
<dbReference type="InterPro" id="IPR039426">
    <property type="entry name" value="TonB-dep_rcpt-like"/>
</dbReference>
<evidence type="ECO:0000256" key="1">
    <source>
        <dbReference type="ARBA" id="ARBA00004571"/>
    </source>
</evidence>
<keyword evidence="6 7" id="KW-0998">Cell outer membrane</keyword>
<dbReference type="InterPro" id="IPR012910">
    <property type="entry name" value="Plug_dom"/>
</dbReference>
<sequence length="1015" mass="111188">MVKGQKTATVTDNNGKFVIAVPPNATLVFSSVNFTSKEVVVGSQTDFAVTLESSTKQLEQVVVVGYGTAKRRDLTGAVSSVTADQIAAVPVTTVDQALQGRAAGVQVVNNDAAPGGNTSILIRGIGSLAPGGNTPLYVIDGYPTSSGLNNINPNDIASIDVLKDASATAIYGVRAANGVVIITTKKGSRNKTQVNVDAYFSVQSPPKKYDILNAQGFANLSNYVEASDSTHTYHGLPIWKTPEALHSVDWQDALYRTGITQNYSIGIRGGSEKVQTSASFGYYDQKGIVLGSFFKRFTAGLNLDYQPVKWLKSSTNIRYAYQDANNPLGTGSLFQLLVNPPTLDSGNRKTYQIKDGNGNYGFYNPQNSNVFKFNNPVYQVETSEAKNITHYILANTSLEATILEGLRIKTNAGVNINNFSGSFFSPEDNRANQQYPGSIVTPANYHQNINTMFEWLWENTIAYDRTFGDHSISFVGGVSAQKNTINMMGAGGIPPNNTIRDLGQVTNLKFDAFGNGENISTLSSEFARLTYKYADKYMITGTIRRDGSSKFDNGHKYGTFPSVAVAWRAKEESFLKNVNWLYDLKLRGSYGLVGNQATIPLFQYQALYAGNYPANYNGNANNDGVNVDNLGYPFNSIYQNGIAQSQPANPDLKWETDYMTNIGLDAAFLNGALTLTVDWFNRRSKDFLLRIPSPAQTGYLFITRNVGEMTNKGFEFALNYNGNRSNRAFNYNIGLTVTTIKNELTSLTSGTDAVSNFGGLTLTGQGWNEFSRSKVGGPVGEFFGYRSLGIFQTQAQIDALNAKAPGGVYYRAATKPGDRYFADVTGDGVVNADDRVAIGNPQPKFYGGLNFDATYKNFDFNVYFYGVAGNKILNFIESNLESFQKRGSEGVENVSTEYYNNFWKPDRPSDRYARALANDDNTLNNIPSDVWVENGSFLRLKNLTVGYSLQSNITNRLKLQRIRFYLSTQNLFTITNYSGADPEIGMQGGSATQNGVDNGIYPASRFFTFGLNVTL</sequence>
<comment type="caution">
    <text evidence="9">The sequence shown here is derived from an EMBL/GenBank/DDBJ whole genome shotgun (WGS) entry which is preliminary data.</text>
</comment>
<accession>A0A0E9MYR6</accession>
<evidence type="ECO:0000313" key="10">
    <source>
        <dbReference type="Proteomes" id="UP000033121"/>
    </source>
</evidence>
<dbReference type="InterPro" id="IPR023996">
    <property type="entry name" value="TonB-dep_OMP_SusC/RagA"/>
</dbReference>
<keyword evidence="10" id="KW-1185">Reference proteome</keyword>
<evidence type="ECO:0000256" key="2">
    <source>
        <dbReference type="ARBA" id="ARBA00022448"/>
    </source>
</evidence>
<keyword evidence="5 7" id="KW-0472">Membrane</keyword>
<proteinExistence type="inferred from homology"/>
<keyword evidence="9" id="KW-0675">Receptor</keyword>
<dbReference type="NCBIfam" id="TIGR04057">
    <property type="entry name" value="SusC_RagA_signa"/>
    <property type="match status" value="1"/>
</dbReference>
<comment type="similarity">
    <text evidence="7">Belongs to the TonB-dependent receptor family.</text>
</comment>
<feature type="domain" description="TonB-dependent receptor plug" evidence="8">
    <location>
        <begin position="71"/>
        <end position="179"/>
    </location>
</feature>
<evidence type="ECO:0000256" key="6">
    <source>
        <dbReference type="ARBA" id="ARBA00023237"/>
    </source>
</evidence>
<evidence type="ECO:0000256" key="5">
    <source>
        <dbReference type="ARBA" id="ARBA00023136"/>
    </source>
</evidence>
<dbReference type="EMBL" id="BBWV01000001">
    <property type="protein sequence ID" value="GAO42668.1"/>
    <property type="molecule type" value="Genomic_DNA"/>
</dbReference>
<dbReference type="Pfam" id="PF13715">
    <property type="entry name" value="CarbopepD_reg_2"/>
    <property type="match status" value="1"/>
</dbReference>
<dbReference type="FunFam" id="2.170.130.10:FF:000008">
    <property type="entry name" value="SusC/RagA family TonB-linked outer membrane protein"/>
    <property type="match status" value="1"/>
</dbReference>
<evidence type="ECO:0000256" key="4">
    <source>
        <dbReference type="ARBA" id="ARBA00022692"/>
    </source>
</evidence>
<name>A0A0E9MYR6_9BACT</name>
<keyword evidence="3 7" id="KW-1134">Transmembrane beta strand</keyword>
<dbReference type="InterPro" id="IPR023997">
    <property type="entry name" value="TonB-dep_OMP_SusC/RagA_CS"/>
</dbReference>
<dbReference type="STRING" id="1220578.FPE01S_01_16830"/>
<reference evidence="9 10" key="1">
    <citation type="submission" date="2015-04" db="EMBL/GenBank/DDBJ databases">
        <title>Whole genome shotgun sequence of Flavihumibacter petaseus NBRC 106054.</title>
        <authorList>
            <person name="Miyazawa S."/>
            <person name="Hosoyama A."/>
            <person name="Hashimoto M."/>
            <person name="Noguchi M."/>
            <person name="Tsuchikane K."/>
            <person name="Ohji S."/>
            <person name="Yamazoe A."/>
            <person name="Ichikawa N."/>
            <person name="Kimura A."/>
            <person name="Fujita N."/>
        </authorList>
    </citation>
    <scope>NUCLEOTIDE SEQUENCE [LARGE SCALE GENOMIC DNA]</scope>
    <source>
        <strain evidence="9 10">NBRC 106054</strain>
    </source>
</reference>
<dbReference type="InterPro" id="IPR036942">
    <property type="entry name" value="Beta-barrel_TonB_sf"/>
</dbReference>
<dbReference type="PROSITE" id="PS52016">
    <property type="entry name" value="TONB_DEPENDENT_REC_3"/>
    <property type="match status" value="1"/>
</dbReference>
<dbReference type="Pfam" id="PF07715">
    <property type="entry name" value="Plug"/>
    <property type="match status" value="1"/>
</dbReference>
<dbReference type="InterPro" id="IPR008969">
    <property type="entry name" value="CarboxyPept-like_regulatory"/>
</dbReference>
<evidence type="ECO:0000256" key="7">
    <source>
        <dbReference type="PROSITE-ProRule" id="PRU01360"/>
    </source>
</evidence>
<dbReference type="GO" id="GO:0009279">
    <property type="term" value="C:cell outer membrane"/>
    <property type="evidence" value="ECO:0007669"/>
    <property type="project" value="UniProtKB-SubCell"/>
</dbReference>
<comment type="subcellular location">
    <subcellularLocation>
        <location evidence="1 7">Cell outer membrane</location>
        <topology evidence="1 7">Multi-pass membrane protein</topology>
    </subcellularLocation>
</comment>
<evidence type="ECO:0000259" key="8">
    <source>
        <dbReference type="Pfam" id="PF07715"/>
    </source>
</evidence>
<keyword evidence="2 7" id="KW-0813">Transport</keyword>
<dbReference type="Gene3D" id="2.170.130.10">
    <property type="entry name" value="TonB-dependent receptor, plug domain"/>
    <property type="match status" value="1"/>
</dbReference>